<accession>A0A1F6CQV9</accession>
<keyword evidence="8" id="KW-0547">Nucleotide-binding</keyword>
<dbReference type="GO" id="GO:0000049">
    <property type="term" value="F:tRNA binding"/>
    <property type="evidence" value="ECO:0007669"/>
    <property type="project" value="TreeGrafter"/>
</dbReference>
<evidence type="ECO:0000256" key="11">
    <source>
        <dbReference type="ARBA" id="ARBA00048366"/>
    </source>
</evidence>
<feature type="domain" description="YrdC-like" evidence="12">
    <location>
        <begin position="14"/>
        <end position="200"/>
    </location>
</feature>
<dbReference type="PANTHER" id="PTHR17490:SF16">
    <property type="entry name" value="THREONYLCARBAMOYL-AMP SYNTHASE"/>
    <property type="match status" value="1"/>
</dbReference>
<name>A0A1F6CQV9_HANXR</name>
<dbReference type="InterPro" id="IPR017945">
    <property type="entry name" value="DHBP_synth_RibB-like_a/b_dom"/>
</dbReference>
<keyword evidence="7" id="KW-0548">Nucleotidyltransferase</keyword>
<evidence type="ECO:0000256" key="5">
    <source>
        <dbReference type="ARBA" id="ARBA00022679"/>
    </source>
</evidence>
<comment type="caution">
    <text evidence="13">The sequence shown here is derived from an EMBL/GenBank/DDBJ whole genome shotgun (WGS) entry which is preliminary data.</text>
</comment>
<evidence type="ECO:0000256" key="6">
    <source>
        <dbReference type="ARBA" id="ARBA00022694"/>
    </source>
</evidence>
<dbReference type="GO" id="GO:0061710">
    <property type="term" value="F:L-threonylcarbamoyladenylate synthase"/>
    <property type="evidence" value="ECO:0007669"/>
    <property type="project" value="UniProtKB-EC"/>
</dbReference>
<dbReference type="GO" id="GO:0006450">
    <property type="term" value="P:regulation of translational fidelity"/>
    <property type="evidence" value="ECO:0007669"/>
    <property type="project" value="TreeGrafter"/>
</dbReference>
<keyword evidence="5" id="KW-0808">Transferase</keyword>
<dbReference type="EMBL" id="MFKF01000181">
    <property type="protein sequence ID" value="OGG51523.1"/>
    <property type="molecule type" value="Genomic_DNA"/>
</dbReference>
<dbReference type="GO" id="GO:0008033">
    <property type="term" value="P:tRNA processing"/>
    <property type="evidence" value="ECO:0007669"/>
    <property type="project" value="UniProtKB-KW"/>
</dbReference>
<evidence type="ECO:0000259" key="12">
    <source>
        <dbReference type="PROSITE" id="PS51163"/>
    </source>
</evidence>
<evidence type="ECO:0000256" key="2">
    <source>
        <dbReference type="ARBA" id="ARBA00007663"/>
    </source>
</evidence>
<protein>
    <recommendedName>
        <fullName evidence="10">L-threonylcarbamoyladenylate synthase</fullName>
        <ecNumber evidence="3">2.7.7.87</ecNumber>
    </recommendedName>
    <alternativeName>
        <fullName evidence="10">L-threonylcarbamoyladenylate synthase</fullName>
    </alternativeName>
</protein>
<comment type="similarity">
    <text evidence="2">Belongs to the SUA5 family.</text>
</comment>
<proteinExistence type="inferred from homology"/>
<dbReference type="Pfam" id="PF01300">
    <property type="entry name" value="Sua5_yciO_yrdC"/>
    <property type="match status" value="1"/>
</dbReference>
<evidence type="ECO:0000256" key="4">
    <source>
        <dbReference type="ARBA" id="ARBA00022490"/>
    </source>
</evidence>
<evidence type="ECO:0000256" key="10">
    <source>
        <dbReference type="ARBA" id="ARBA00029774"/>
    </source>
</evidence>
<dbReference type="PROSITE" id="PS51163">
    <property type="entry name" value="YRDC"/>
    <property type="match status" value="1"/>
</dbReference>
<dbReference type="NCBIfam" id="TIGR00057">
    <property type="entry name" value="L-threonylcarbamoyladenylate synthase"/>
    <property type="match status" value="1"/>
</dbReference>
<keyword evidence="6" id="KW-0819">tRNA processing</keyword>
<dbReference type="GO" id="GO:0005737">
    <property type="term" value="C:cytoplasm"/>
    <property type="evidence" value="ECO:0007669"/>
    <property type="project" value="UniProtKB-SubCell"/>
</dbReference>
<evidence type="ECO:0000313" key="13">
    <source>
        <dbReference type="EMBL" id="OGG51523.1"/>
    </source>
</evidence>
<keyword evidence="4" id="KW-0963">Cytoplasm</keyword>
<organism evidence="13 14">
    <name type="scientific">Handelsmanbacteria sp. (strain RIFCSPLOWO2_12_FULL_64_10)</name>
    <dbReference type="NCBI Taxonomy" id="1817868"/>
    <lineage>
        <taxon>Bacteria</taxon>
        <taxon>Candidatus Handelsmaniibacteriota</taxon>
    </lineage>
</organism>
<evidence type="ECO:0000256" key="3">
    <source>
        <dbReference type="ARBA" id="ARBA00012584"/>
    </source>
</evidence>
<dbReference type="GO" id="GO:0003725">
    <property type="term" value="F:double-stranded RNA binding"/>
    <property type="evidence" value="ECO:0007669"/>
    <property type="project" value="InterPro"/>
</dbReference>
<gene>
    <name evidence="13" type="ORF">A3F84_28610</name>
</gene>
<dbReference type="EC" id="2.7.7.87" evidence="3"/>
<sequence>MNHILKIDPARPDLDALRAAAEAIRDGGVIAYPTETVYGLGVDPLQEGGVRRVFGLKGREAEKALILLIRGGQDLAVVASGVTEAARRLMEAFWPGPLTLALKASPGLPEALLGGGETVAVRVSSHPVARALTDLVGGPITSTSANRSGQPPARSALEVGAIFGEEIDLIVDGGPSAEDRPSTVVDVSGPLPILLREGKIGVETIEAVVGRVLR</sequence>
<comment type="catalytic activity">
    <reaction evidence="11">
        <text>L-threonine + hydrogencarbonate + ATP = L-threonylcarbamoyladenylate + diphosphate + H2O</text>
        <dbReference type="Rhea" id="RHEA:36407"/>
        <dbReference type="ChEBI" id="CHEBI:15377"/>
        <dbReference type="ChEBI" id="CHEBI:17544"/>
        <dbReference type="ChEBI" id="CHEBI:30616"/>
        <dbReference type="ChEBI" id="CHEBI:33019"/>
        <dbReference type="ChEBI" id="CHEBI:57926"/>
        <dbReference type="ChEBI" id="CHEBI:73682"/>
        <dbReference type="EC" id="2.7.7.87"/>
    </reaction>
</comment>
<dbReference type="AlphaFoldDB" id="A0A1F6CQV9"/>
<dbReference type="SUPFAM" id="SSF55821">
    <property type="entry name" value="YrdC/RibB"/>
    <property type="match status" value="1"/>
</dbReference>
<dbReference type="InterPro" id="IPR006070">
    <property type="entry name" value="Sua5-like_dom"/>
</dbReference>
<evidence type="ECO:0000256" key="8">
    <source>
        <dbReference type="ARBA" id="ARBA00022741"/>
    </source>
</evidence>
<comment type="subcellular location">
    <subcellularLocation>
        <location evidence="1">Cytoplasm</location>
    </subcellularLocation>
</comment>
<dbReference type="Proteomes" id="UP000178606">
    <property type="component" value="Unassembled WGS sequence"/>
</dbReference>
<evidence type="ECO:0000313" key="14">
    <source>
        <dbReference type="Proteomes" id="UP000178606"/>
    </source>
</evidence>
<evidence type="ECO:0000256" key="9">
    <source>
        <dbReference type="ARBA" id="ARBA00022840"/>
    </source>
</evidence>
<evidence type="ECO:0000256" key="1">
    <source>
        <dbReference type="ARBA" id="ARBA00004496"/>
    </source>
</evidence>
<evidence type="ECO:0000256" key="7">
    <source>
        <dbReference type="ARBA" id="ARBA00022695"/>
    </source>
</evidence>
<reference evidence="13 14" key="1">
    <citation type="journal article" date="2016" name="Nat. Commun.">
        <title>Thousands of microbial genomes shed light on interconnected biogeochemical processes in an aquifer system.</title>
        <authorList>
            <person name="Anantharaman K."/>
            <person name="Brown C.T."/>
            <person name="Hug L.A."/>
            <person name="Sharon I."/>
            <person name="Castelle C.J."/>
            <person name="Probst A.J."/>
            <person name="Thomas B.C."/>
            <person name="Singh A."/>
            <person name="Wilkins M.J."/>
            <person name="Karaoz U."/>
            <person name="Brodie E.L."/>
            <person name="Williams K.H."/>
            <person name="Hubbard S.S."/>
            <person name="Banfield J.F."/>
        </authorList>
    </citation>
    <scope>NUCLEOTIDE SEQUENCE [LARGE SCALE GENOMIC DNA]</scope>
    <source>
        <strain evidence="14">RIFCSPLOWO2_12_FULL_64_10</strain>
    </source>
</reference>
<dbReference type="InterPro" id="IPR050156">
    <property type="entry name" value="TC-AMP_synthase_SUA5"/>
</dbReference>
<keyword evidence="9" id="KW-0067">ATP-binding</keyword>
<dbReference type="GO" id="GO:0005524">
    <property type="term" value="F:ATP binding"/>
    <property type="evidence" value="ECO:0007669"/>
    <property type="project" value="UniProtKB-KW"/>
</dbReference>
<dbReference type="Gene3D" id="3.90.870.10">
    <property type="entry name" value="DHBP synthase"/>
    <property type="match status" value="1"/>
</dbReference>
<dbReference type="PANTHER" id="PTHR17490">
    <property type="entry name" value="SUA5"/>
    <property type="match status" value="1"/>
</dbReference>